<dbReference type="PANTHER" id="PTHR43581:SF4">
    <property type="entry name" value="ATP_GTP PHOSPHATASE"/>
    <property type="match status" value="1"/>
</dbReference>
<evidence type="ECO:0000313" key="2">
    <source>
        <dbReference type="EMBL" id="OUS14633.1"/>
    </source>
</evidence>
<organism evidence="2 3">
    <name type="scientific">Nonlabens dokdonensis</name>
    <dbReference type="NCBI Taxonomy" id="328515"/>
    <lineage>
        <taxon>Bacteria</taxon>
        <taxon>Pseudomonadati</taxon>
        <taxon>Bacteroidota</taxon>
        <taxon>Flavobacteriia</taxon>
        <taxon>Flavobacteriales</taxon>
        <taxon>Flavobacteriaceae</taxon>
        <taxon>Nonlabens</taxon>
    </lineage>
</organism>
<accession>A0A1Z8AWD0</accession>
<proteinExistence type="predicted"/>
<evidence type="ECO:0000313" key="3">
    <source>
        <dbReference type="Proteomes" id="UP000196102"/>
    </source>
</evidence>
<dbReference type="PANTHER" id="PTHR43581">
    <property type="entry name" value="ATP/GTP PHOSPHATASE"/>
    <property type="match status" value="1"/>
</dbReference>
<dbReference type="Gene3D" id="3.40.50.300">
    <property type="entry name" value="P-loop containing nucleotide triphosphate hydrolases"/>
    <property type="match status" value="1"/>
</dbReference>
<dbReference type="InterPro" id="IPR051396">
    <property type="entry name" value="Bact_Antivir_Def_Nuclease"/>
</dbReference>
<comment type="caution">
    <text evidence="2">The sequence shown here is derived from an EMBL/GenBank/DDBJ whole genome shotgun (WGS) entry which is preliminary data.</text>
</comment>
<feature type="domain" description="Endonuclease GajA/Old nuclease/RecF-like AAA" evidence="1">
    <location>
        <begin position="1"/>
        <end position="358"/>
    </location>
</feature>
<dbReference type="EMBL" id="MAAX01000117">
    <property type="protein sequence ID" value="OUS14633.1"/>
    <property type="molecule type" value="Genomic_DNA"/>
</dbReference>
<gene>
    <name evidence="2" type="ORF">A9Q93_07640</name>
</gene>
<dbReference type="InterPro" id="IPR027417">
    <property type="entry name" value="P-loop_NTPase"/>
</dbReference>
<dbReference type="Proteomes" id="UP000196102">
    <property type="component" value="Unassembled WGS sequence"/>
</dbReference>
<name>A0A1Z8AWD0_9FLAO</name>
<dbReference type="SUPFAM" id="SSF52540">
    <property type="entry name" value="P-loop containing nucleoside triphosphate hydrolases"/>
    <property type="match status" value="1"/>
</dbReference>
<protein>
    <recommendedName>
        <fullName evidence="1">Endonuclease GajA/Old nuclease/RecF-like AAA domain-containing protein</fullName>
    </recommendedName>
</protein>
<dbReference type="Pfam" id="PF13175">
    <property type="entry name" value="AAA_15"/>
    <property type="match status" value="1"/>
</dbReference>
<dbReference type="InterPro" id="IPR041685">
    <property type="entry name" value="AAA_GajA/Old/RecF-like"/>
</dbReference>
<dbReference type="RefSeq" id="WP_303686820.1">
    <property type="nucleotide sequence ID" value="NZ_CAJXYO010000056.1"/>
</dbReference>
<sequence length="589" mass="67080">MKIFDITIKNFRGISELEKLKVGEINSFVGKNDAGKSNILKALNTFFNEKFDTNDIFKGIQEGCKTEIALRFEPSEEVNSLALDSDGKIHLKKTFEFNSKGRVVKTVTYICNDLNSPDYSNCWGIKESEINAYCSSLGIDYSRSGRGVTNLSKIELINDNTTDLGRVEKEHEASDFLKNIKKQYDFVELPVYSLFDAEQDLNIGSTTFQNQFKPIATDSLNNSANLKNQIETNLKTDLETEFSTITTLMQKNVPDLERINTSPVCNWGNLVKFDLSLKFRSDNFDIPISNKGTGFKRLLMVAYFEYLAQKNTKKYQIFGIEEPETFLHPELQQDLLTSIIELSDNSQFFITTHSPVFAGSTRDSNIVVVKKENEVSNYYNFENEHEILDIVIKELGIKPNYNLLNDNYRKAVFVEGSGDVKFWEIAFEKINGSLPEDLLFIPCGGDQVDFFVNASLCQKINRRFVVILDSDKGAVDYENKLANKASLIEKVENLGGEVLILHKREIENYYSRDAIQRILGNTFQLPAEFQIEDYSDIKEEIKTHIVGVNFKAKNNLNVFNEMTRDEWIQSAVSVDGTTDIESIINTVIE</sequence>
<evidence type="ECO:0000259" key="1">
    <source>
        <dbReference type="Pfam" id="PF13175"/>
    </source>
</evidence>
<dbReference type="AlphaFoldDB" id="A0A1Z8AWD0"/>
<reference evidence="3" key="1">
    <citation type="journal article" date="2017" name="Proc. Natl. Acad. Sci. U.S.A.">
        <title>Simulation of Deepwater Horizon oil plume reveals substrate specialization within a complex community of hydrocarbon-degraders.</title>
        <authorList>
            <person name="Hu P."/>
            <person name="Dubinsky E.A."/>
            <person name="Probst A.J."/>
            <person name="Wang J."/>
            <person name="Sieber C.M.K."/>
            <person name="Tom L.M."/>
            <person name="Gardinali P."/>
            <person name="Banfield J.F."/>
            <person name="Atlas R.M."/>
            <person name="Andersen G.L."/>
        </authorList>
    </citation>
    <scope>NUCLEOTIDE SEQUENCE [LARGE SCALE GENOMIC DNA]</scope>
</reference>